<feature type="region of interest" description="Disordered" evidence="1">
    <location>
        <begin position="1"/>
        <end position="31"/>
    </location>
</feature>
<evidence type="ECO:0000313" key="3">
    <source>
        <dbReference type="Proteomes" id="UP001595596"/>
    </source>
</evidence>
<dbReference type="RefSeq" id="WP_379033219.1">
    <property type="nucleotide sequence ID" value="NZ_JBHRXE010000058.1"/>
</dbReference>
<accession>A0ABV7S3T0</accession>
<comment type="caution">
    <text evidence="2">The sequence shown here is derived from an EMBL/GenBank/DDBJ whole genome shotgun (WGS) entry which is preliminary data.</text>
</comment>
<evidence type="ECO:0000313" key="2">
    <source>
        <dbReference type="EMBL" id="MFC3571393.1"/>
    </source>
</evidence>
<dbReference type="EMBL" id="JBHRXE010000058">
    <property type="protein sequence ID" value="MFC3571393.1"/>
    <property type="molecule type" value="Genomic_DNA"/>
</dbReference>
<sequence>MEPPHPWPASFHRGLSSPGQDGDGRVEKHANPGAFVAKVGKKARPSIYKRSGRGRFPLIEQTMPIKDIADPIIEDEVFPEATRIFLKNLMHELKYRARLRAEGIGG</sequence>
<evidence type="ECO:0000256" key="1">
    <source>
        <dbReference type="SAM" id="MobiDB-lite"/>
    </source>
</evidence>
<protein>
    <submittedName>
        <fullName evidence="2">Uncharacterized protein</fullName>
    </submittedName>
</protein>
<name>A0ABV7S3T0_9RHOB</name>
<reference evidence="3" key="1">
    <citation type="journal article" date="2019" name="Int. J. Syst. Evol. Microbiol.">
        <title>The Global Catalogue of Microorganisms (GCM) 10K type strain sequencing project: providing services to taxonomists for standard genome sequencing and annotation.</title>
        <authorList>
            <consortium name="The Broad Institute Genomics Platform"/>
            <consortium name="The Broad Institute Genome Sequencing Center for Infectious Disease"/>
            <person name="Wu L."/>
            <person name="Ma J."/>
        </authorList>
    </citation>
    <scope>NUCLEOTIDE SEQUENCE [LARGE SCALE GENOMIC DNA]</scope>
    <source>
        <strain evidence="3">VKM B-3226</strain>
    </source>
</reference>
<gene>
    <name evidence="2" type="ORF">ACFOMP_18215</name>
</gene>
<proteinExistence type="predicted"/>
<organism evidence="2 3">
    <name type="scientific">Paracoccus simplex</name>
    <dbReference type="NCBI Taxonomy" id="2086346"/>
    <lineage>
        <taxon>Bacteria</taxon>
        <taxon>Pseudomonadati</taxon>
        <taxon>Pseudomonadota</taxon>
        <taxon>Alphaproteobacteria</taxon>
        <taxon>Rhodobacterales</taxon>
        <taxon>Paracoccaceae</taxon>
        <taxon>Paracoccus</taxon>
    </lineage>
</organism>
<dbReference type="Proteomes" id="UP001595596">
    <property type="component" value="Unassembled WGS sequence"/>
</dbReference>
<keyword evidence="3" id="KW-1185">Reference proteome</keyword>